<evidence type="ECO:0000256" key="6">
    <source>
        <dbReference type="SAM" id="MobiDB-lite"/>
    </source>
</evidence>
<dbReference type="GO" id="GO:0098609">
    <property type="term" value="P:cell-cell adhesion"/>
    <property type="evidence" value="ECO:0007669"/>
    <property type="project" value="TreeGrafter"/>
</dbReference>
<dbReference type="GO" id="GO:0005886">
    <property type="term" value="C:plasma membrane"/>
    <property type="evidence" value="ECO:0007669"/>
    <property type="project" value="TreeGrafter"/>
</dbReference>
<keyword evidence="2 7" id="KW-0472">Membrane</keyword>
<dbReference type="InterPro" id="IPR003599">
    <property type="entry name" value="Ig_sub"/>
</dbReference>
<keyword evidence="5" id="KW-0393">Immunoglobulin domain</keyword>
<dbReference type="Pfam" id="PF13895">
    <property type="entry name" value="Ig_2"/>
    <property type="match status" value="1"/>
</dbReference>
<dbReference type="GO" id="GO:0050839">
    <property type="term" value="F:cell adhesion molecule binding"/>
    <property type="evidence" value="ECO:0007669"/>
    <property type="project" value="TreeGrafter"/>
</dbReference>
<keyword evidence="7" id="KW-0812">Transmembrane</keyword>
<reference evidence="11" key="2">
    <citation type="journal article" date="2014" name="Nat. Commun.">
        <title>The cavefish genome reveals candidate genes for eye loss.</title>
        <authorList>
            <person name="McGaugh S.E."/>
            <person name="Gross J.B."/>
            <person name="Aken B."/>
            <person name="Blin M."/>
            <person name="Borowsky R."/>
            <person name="Chalopin D."/>
            <person name="Hinaux H."/>
            <person name="Jeffery W.R."/>
            <person name="Keene A."/>
            <person name="Ma L."/>
            <person name="Minx P."/>
            <person name="Murphy D."/>
            <person name="O'Quin K.E."/>
            <person name="Retaux S."/>
            <person name="Rohner N."/>
            <person name="Searle S.M."/>
            <person name="Stahl B.A."/>
            <person name="Tabin C."/>
            <person name="Volff J.N."/>
            <person name="Yoshizawa M."/>
            <person name="Warren W.C."/>
        </authorList>
    </citation>
    <scope>NUCLEOTIDE SEQUENCE [LARGE SCALE GENOMIC DNA]</scope>
    <source>
        <strain evidence="11">female</strain>
    </source>
</reference>
<keyword evidence="7" id="KW-1133">Transmembrane helix</keyword>
<dbReference type="InterPro" id="IPR003006">
    <property type="entry name" value="Ig/MHC_CS"/>
</dbReference>
<name>A0A3B1IFP0_ASTMX</name>
<dbReference type="Gene3D" id="2.60.40.10">
    <property type="entry name" value="Immunoglobulins"/>
    <property type="match status" value="5"/>
</dbReference>
<feature type="compositionally biased region" description="Basic and acidic residues" evidence="6">
    <location>
        <begin position="542"/>
        <end position="565"/>
    </location>
</feature>
<dbReference type="GO" id="GO:0005911">
    <property type="term" value="C:cell-cell junction"/>
    <property type="evidence" value="ECO:0007669"/>
    <property type="project" value="TreeGrafter"/>
</dbReference>
<dbReference type="InterPro" id="IPR051275">
    <property type="entry name" value="Cell_adhesion_signaling"/>
</dbReference>
<feature type="domain" description="Ig-like" evidence="9">
    <location>
        <begin position="34"/>
        <end position="129"/>
    </location>
</feature>
<feature type="domain" description="Ig-like" evidence="9">
    <location>
        <begin position="242"/>
        <end position="324"/>
    </location>
</feature>
<evidence type="ECO:0000256" key="8">
    <source>
        <dbReference type="SAM" id="SignalP"/>
    </source>
</evidence>
<evidence type="ECO:0000256" key="5">
    <source>
        <dbReference type="ARBA" id="ARBA00023319"/>
    </source>
</evidence>
<dbReference type="PROSITE" id="PS50835">
    <property type="entry name" value="IG_LIKE"/>
    <property type="match status" value="5"/>
</dbReference>
<reference evidence="11" key="1">
    <citation type="submission" date="2013-03" db="EMBL/GenBank/DDBJ databases">
        <authorList>
            <person name="Jeffery W."/>
            <person name="Warren W."/>
            <person name="Wilson R.K."/>
        </authorList>
    </citation>
    <scope>NUCLEOTIDE SEQUENCE</scope>
    <source>
        <strain evidence="11">female</strain>
    </source>
</reference>
<reference evidence="10" key="3">
    <citation type="submission" date="2025-08" db="UniProtKB">
        <authorList>
            <consortium name="Ensembl"/>
        </authorList>
    </citation>
    <scope>IDENTIFICATION</scope>
</reference>
<dbReference type="InterPro" id="IPR013162">
    <property type="entry name" value="CD80_C2-set"/>
</dbReference>
<evidence type="ECO:0000256" key="3">
    <source>
        <dbReference type="ARBA" id="ARBA00023157"/>
    </source>
</evidence>
<evidence type="ECO:0000259" key="9">
    <source>
        <dbReference type="PROSITE" id="PS50835"/>
    </source>
</evidence>
<proteinExistence type="predicted"/>
<feature type="domain" description="Ig-like" evidence="9">
    <location>
        <begin position="336"/>
        <end position="402"/>
    </location>
</feature>
<feature type="signal peptide" evidence="8">
    <location>
        <begin position="1"/>
        <end position="23"/>
    </location>
</feature>
<dbReference type="SMART" id="SM00408">
    <property type="entry name" value="IGc2"/>
    <property type="match status" value="2"/>
</dbReference>
<dbReference type="SUPFAM" id="SSF48726">
    <property type="entry name" value="Immunoglobulin"/>
    <property type="match status" value="4"/>
</dbReference>
<dbReference type="SMART" id="SM00409">
    <property type="entry name" value="IG"/>
    <property type="match status" value="4"/>
</dbReference>
<comment type="subcellular location">
    <subcellularLocation>
        <location evidence="1">Membrane</location>
        <topology evidence="1">Single-pass type I membrane protein</topology>
    </subcellularLocation>
</comment>
<feature type="region of interest" description="Disordered" evidence="6">
    <location>
        <begin position="541"/>
        <end position="565"/>
    </location>
</feature>
<dbReference type="AlphaFoldDB" id="A0A3B1IFP0"/>
<dbReference type="PANTHER" id="PTHR11640">
    <property type="entry name" value="NEPHRIN"/>
    <property type="match status" value="1"/>
</dbReference>
<dbReference type="Ensembl" id="ENSAMXT00000042042.1">
    <property type="protein sequence ID" value="ENSAMXP00000028722.1"/>
    <property type="gene ID" value="ENSAMXG00000017313.2"/>
</dbReference>
<evidence type="ECO:0000256" key="1">
    <source>
        <dbReference type="ARBA" id="ARBA00004479"/>
    </source>
</evidence>
<organism evidence="10 11">
    <name type="scientific">Astyanax mexicanus</name>
    <name type="common">Blind cave fish</name>
    <name type="synonym">Astyanax fasciatus mexicanus</name>
    <dbReference type="NCBI Taxonomy" id="7994"/>
    <lineage>
        <taxon>Eukaryota</taxon>
        <taxon>Metazoa</taxon>
        <taxon>Chordata</taxon>
        <taxon>Craniata</taxon>
        <taxon>Vertebrata</taxon>
        <taxon>Euteleostomi</taxon>
        <taxon>Actinopterygii</taxon>
        <taxon>Neopterygii</taxon>
        <taxon>Teleostei</taxon>
        <taxon>Ostariophysi</taxon>
        <taxon>Characiformes</taxon>
        <taxon>Characoidei</taxon>
        <taxon>Acestrorhamphidae</taxon>
        <taxon>Acestrorhamphinae</taxon>
        <taxon>Astyanax</taxon>
    </lineage>
</organism>
<dbReference type="Pfam" id="PF13927">
    <property type="entry name" value="Ig_3"/>
    <property type="match status" value="2"/>
</dbReference>
<dbReference type="InterPro" id="IPR007110">
    <property type="entry name" value="Ig-like_dom"/>
</dbReference>
<dbReference type="Pfam" id="PF08205">
    <property type="entry name" value="C2-set_2"/>
    <property type="match status" value="1"/>
</dbReference>
<dbReference type="InterPro" id="IPR003598">
    <property type="entry name" value="Ig_sub2"/>
</dbReference>
<dbReference type="Proteomes" id="UP000018467">
    <property type="component" value="Unassembled WGS sequence"/>
</dbReference>
<dbReference type="PROSITE" id="PS00290">
    <property type="entry name" value="IG_MHC"/>
    <property type="match status" value="1"/>
</dbReference>
<keyword evidence="8" id="KW-0732">Signal</keyword>
<reference evidence="10" key="4">
    <citation type="submission" date="2025-09" db="UniProtKB">
        <authorList>
            <consortium name="Ensembl"/>
        </authorList>
    </citation>
    <scope>IDENTIFICATION</scope>
</reference>
<feature type="domain" description="Ig-like" evidence="9">
    <location>
        <begin position="134"/>
        <end position="236"/>
    </location>
</feature>
<evidence type="ECO:0000313" key="11">
    <source>
        <dbReference type="Proteomes" id="UP000018467"/>
    </source>
</evidence>
<evidence type="ECO:0000313" key="10">
    <source>
        <dbReference type="Ensembl" id="ENSAMXP00000028722.1"/>
    </source>
</evidence>
<evidence type="ECO:0000256" key="2">
    <source>
        <dbReference type="ARBA" id="ARBA00023136"/>
    </source>
</evidence>
<evidence type="ECO:0000256" key="7">
    <source>
        <dbReference type="SAM" id="Phobius"/>
    </source>
</evidence>
<dbReference type="PANTHER" id="PTHR11640:SF148">
    <property type="entry name" value="CD166 ANTIGEN HOMOLOG A"/>
    <property type="match status" value="1"/>
</dbReference>
<accession>A0A3B1IFP0</accession>
<keyword evidence="3" id="KW-1015">Disulfide bond</keyword>
<dbReference type="FunCoup" id="A0A3B1IFP0">
    <property type="interactions" value="677"/>
</dbReference>
<dbReference type="STRING" id="7994.ENSAMXP00000028722"/>
<sequence length="565" mass="61708">MGMMHLAVRVLAAFFAAEMFAQASDTKKVISQYGENITVPCNGGDNKPADLIFTKWKYTRSDGTSGDLLVKQAQKDEAKISATDSYKDRVNITSDSSLVITRATLSDQITFTCMVVSFSNLNEYPVEVEVRKRPSAPEIKNKASQLENGKPTPLGECVSTDANPPVEIIWLKNNQTLVDNGNTVVITTTETKDSVTGLSSSKSRLLYAAGKEDMTSKFACLVRHVTGPDQVTAPVAFSIYYPTEKVSLQVMPAGPVKEGDNVTLKCQADGNPPPTNFNFHIKGKKVTVTGSNVHVLSGVTRDDSGEYKCSLPNNDKMEATAMITVNYLDLSVSPSGRVLKKLGELLEVKVDKNVSSEPTVIWTKEGTRLEKQPNFTILTYSHAGVYTCEMSVGGIKRSSSFQLIVEGAPKINSLTKKRSTDGKNKVLTCEAEGSPQPDVQWSVNGTDSKSTYNNGKAIFTLTVEPRLNQTVACHVVNSLGSDSRTISVLPLIDETQAKQDQPDDDDKAKLIVGIVVGLIVVAILVGIIYWLYMKRRQGTWKTGEKEMGTSEESKKLEENSHRQEV</sequence>
<dbReference type="InterPro" id="IPR013783">
    <property type="entry name" value="Ig-like_fold"/>
</dbReference>
<keyword evidence="4" id="KW-0325">Glycoprotein</keyword>
<evidence type="ECO:0000256" key="4">
    <source>
        <dbReference type="ARBA" id="ARBA00023180"/>
    </source>
</evidence>
<dbReference type="InParanoid" id="A0A3B1IFP0"/>
<dbReference type="GeneTree" id="ENSGT00940000156881"/>
<keyword evidence="11" id="KW-1185">Reference proteome</keyword>
<dbReference type="InterPro" id="IPR036179">
    <property type="entry name" value="Ig-like_dom_sf"/>
</dbReference>
<feature type="transmembrane region" description="Helical" evidence="7">
    <location>
        <begin position="510"/>
        <end position="532"/>
    </location>
</feature>
<dbReference type="Bgee" id="ENSAMXG00000017313">
    <property type="expression patterns" value="Expressed in heart and 14 other cell types or tissues"/>
</dbReference>
<feature type="domain" description="Ig-like" evidence="9">
    <location>
        <begin position="409"/>
        <end position="487"/>
    </location>
</feature>
<protein>
    <submittedName>
        <fullName evidence="10">Activated leukocyte cell adhesion molecule a</fullName>
    </submittedName>
</protein>
<feature type="chain" id="PRO_5017484142" evidence="8">
    <location>
        <begin position="24"/>
        <end position="565"/>
    </location>
</feature>